<comment type="caution">
    <text evidence="1">The sequence shown here is derived from an EMBL/GenBank/DDBJ whole genome shotgun (WGS) entry which is preliminary data.</text>
</comment>
<reference evidence="1" key="2">
    <citation type="submission" date="2023-02" db="EMBL/GenBank/DDBJ databases">
        <authorList>
            <person name="Sun Q."/>
            <person name="Mori K."/>
        </authorList>
    </citation>
    <scope>NUCLEOTIDE SEQUENCE</scope>
    <source>
        <strain evidence="1">NBRC 112290</strain>
    </source>
</reference>
<protein>
    <submittedName>
        <fullName evidence="1">Uncharacterized protein</fullName>
    </submittedName>
</protein>
<sequence>MRKVRTFGPVRTSKLLARKRPHLVPIYDEHIRTQFGAPHSGDQWSAWAGMFADPTLVQHLAALRRSAGVDGSVSLLRVLDVVVWMEGKHGSSVPESARTAHAEL</sequence>
<dbReference type="Proteomes" id="UP001157161">
    <property type="component" value="Unassembled WGS sequence"/>
</dbReference>
<name>A0AA37XHT5_9MICO</name>
<dbReference type="Pfam" id="PF19827">
    <property type="entry name" value="DUF6308"/>
    <property type="match status" value="1"/>
</dbReference>
<keyword evidence="2" id="KW-1185">Reference proteome</keyword>
<proteinExistence type="predicted"/>
<gene>
    <name evidence="1" type="ORF">GCM10025875_31910</name>
</gene>
<evidence type="ECO:0000313" key="2">
    <source>
        <dbReference type="Proteomes" id="UP001157161"/>
    </source>
</evidence>
<dbReference type="InterPro" id="IPR046275">
    <property type="entry name" value="DUF6308"/>
</dbReference>
<accession>A0AA37XHT5</accession>
<dbReference type="EMBL" id="BSUM01000001">
    <property type="protein sequence ID" value="GMA33199.1"/>
    <property type="molecule type" value="Genomic_DNA"/>
</dbReference>
<evidence type="ECO:0000313" key="1">
    <source>
        <dbReference type="EMBL" id="GMA33199.1"/>
    </source>
</evidence>
<reference evidence="1" key="1">
    <citation type="journal article" date="2014" name="Int. J. Syst. Evol. Microbiol.">
        <title>Complete genome sequence of Corynebacterium casei LMG S-19264T (=DSM 44701T), isolated from a smear-ripened cheese.</title>
        <authorList>
            <consortium name="US DOE Joint Genome Institute (JGI-PGF)"/>
            <person name="Walter F."/>
            <person name="Albersmeier A."/>
            <person name="Kalinowski J."/>
            <person name="Ruckert C."/>
        </authorList>
    </citation>
    <scope>NUCLEOTIDE SEQUENCE</scope>
    <source>
        <strain evidence="1">NBRC 112290</strain>
    </source>
</reference>
<organism evidence="1 2">
    <name type="scientific">Litorihabitans aurantiacus</name>
    <dbReference type="NCBI Taxonomy" id="1930061"/>
    <lineage>
        <taxon>Bacteria</taxon>
        <taxon>Bacillati</taxon>
        <taxon>Actinomycetota</taxon>
        <taxon>Actinomycetes</taxon>
        <taxon>Micrococcales</taxon>
        <taxon>Beutenbergiaceae</taxon>
        <taxon>Litorihabitans</taxon>
    </lineage>
</organism>
<dbReference type="AlphaFoldDB" id="A0AA37XHT5"/>